<keyword evidence="4" id="KW-1185">Reference proteome</keyword>
<sequence length="78" mass="9279">MTSHFFITKKPSLRKEFDLSKHWQMVEDQLILALTFLRLCFALCYNSCVLLFSFVKEDLTLTNLTSKVCFNYRAYKNN</sequence>
<keyword evidence="1" id="KW-1133">Transmembrane helix</keyword>
<name>A0A072UHN8_MEDTR</name>
<dbReference type="Proteomes" id="UP000002051">
    <property type="component" value="Chromosome 4"/>
</dbReference>
<reference evidence="2 4" key="1">
    <citation type="journal article" date="2011" name="Nature">
        <title>The Medicago genome provides insight into the evolution of rhizobial symbioses.</title>
        <authorList>
            <person name="Young N.D."/>
            <person name="Debelle F."/>
            <person name="Oldroyd G.E."/>
            <person name="Geurts R."/>
            <person name="Cannon S.B."/>
            <person name="Udvardi M.K."/>
            <person name="Benedito V.A."/>
            <person name="Mayer K.F."/>
            <person name="Gouzy J."/>
            <person name="Schoof H."/>
            <person name="Van de Peer Y."/>
            <person name="Proost S."/>
            <person name="Cook D.R."/>
            <person name="Meyers B.C."/>
            <person name="Spannagl M."/>
            <person name="Cheung F."/>
            <person name="De Mita S."/>
            <person name="Krishnakumar V."/>
            <person name="Gundlach H."/>
            <person name="Zhou S."/>
            <person name="Mudge J."/>
            <person name="Bharti A.K."/>
            <person name="Murray J.D."/>
            <person name="Naoumkina M.A."/>
            <person name="Rosen B."/>
            <person name="Silverstein K.A."/>
            <person name="Tang H."/>
            <person name="Rombauts S."/>
            <person name="Zhao P.X."/>
            <person name="Zhou P."/>
            <person name="Barbe V."/>
            <person name="Bardou P."/>
            <person name="Bechner M."/>
            <person name="Bellec A."/>
            <person name="Berger A."/>
            <person name="Berges H."/>
            <person name="Bidwell S."/>
            <person name="Bisseling T."/>
            <person name="Choisne N."/>
            <person name="Couloux A."/>
            <person name="Denny R."/>
            <person name="Deshpande S."/>
            <person name="Dai X."/>
            <person name="Doyle J.J."/>
            <person name="Dudez A.M."/>
            <person name="Farmer A.D."/>
            <person name="Fouteau S."/>
            <person name="Franken C."/>
            <person name="Gibelin C."/>
            <person name="Gish J."/>
            <person name="Goldstein S."/>
            <person name="Gonzalez A.J."/>
            <person name="Green P.J."/>
            <person name="Hallab A."/>
            <person name="Hartog M."/>
            <person name="Hua A."/>
            <person name="Humphray S.J."/>
            <person name="Jeong D.H."/>
            <person name="Jing Y."/>
            <person name="Jocker A."/>
            <person name="Kenton S.M."/>
            <person name="Kim D.J."/>
            <person name="Klee K."/>
            <person name="Lai H."/>
            <person name="Lang C."/>
            <person name="Lin S."/>
            <person name="Macmil S.L."/>
            <person name="Magdelenat G."/>
            <person name="Matthews L."/>
            <person name="McCorrison J."/>
            <person name="Monaghan E.L."/>
            <person name="Mun J.H."/>
            <person name="Najar F.Z."/>
            <person name="Nicholson C."/>
            <person name="Noirot C."/>
            <person name="O'Bleness M."/>
            <person name="Paule C.R."/>
            <person name="Poulain J."/>
            <person name="Prion F."/>
            <person name="Qin B."/>
            <person name="Qu C."/>
            <person name="Retzel E.F."/>
            <person name="Riddle C."/>
            <person name="Sallet E."/>
            <person name="Samain S."/>
            <person name="Samson N."/>
            <person name="Sanders I."/>
            <person name="Saurat O."/>
            <person name="Scarpelli C."/>
            <person name="Schiex T."/>
            <person name="Segurens B."/>
            <person name="Severin A.J."/>
            <person name="Sherrier D.J."/>
            <person name="Shi R."/>
            <person name="Sims S."/>
            <person name="Singer S.R."/>
            <person name="Sinharoy S."/>
            <person name="Sterck L."/>
            <person name="Viollet A."/>
            <person name="Wang B.B."/>
            <person name="Wang K."/>
            <person name="Wang M."/>
            <person name="Wang X."/>
            <person name="Warfsmann J."/>
            <person name="Weissenbach J."/>
            <person name="White D.D."/>
            <person name="White J.D."/>
            <person name="Wiley G.B."/>
            <person name="Wincker P."/>
            <person name="Xing Y."/>
            <person name="Yang L."/>
            <person name="Yao Z."/>
            <person name="Ying F."/>
            <person name="Zhai J."/>
            <person name="Zhou L."/>
            <person name="Zuber A."/>
            <person name="Denarie J."/>
            <person name="Dixon R.A."/>
            <person name="May G.D."/>
            <person name="Schwartz D.C."/>
            <person name="Rogers J."/>
            <person name="Quetier F."/>
            <person name="Town C.D."/>
            <person name="Roe B.A."/>
        </authorList>
    </citation>
    <scope>NUCLEOTIDE SEQUENCE [LARGE SCALE GENOMIC DNA]</scope>
    <source>
        <strain evidence="2">A17</strain>
        <strain evidence="3 4">cv. Jemalong A17</strain>
    </source>
</reference>
<evidence type="ECO:0000313" key="2">
    <source>
        <dbReference type="EMBL" id="KEH28638.1"/>
    </source>
</evidence>
<evidence type="ECO:0000313" key="3">
    <source>
        <dbReference type="EnsemblPlants" id="KEH28638"/>
    </source>
</evidence>
<keyword evidence="1" id="KW-0472">Membrane</keyword>
<reference evidence="3" key="3">
    <citation type="submission" date="2015-04" db="UniProtKB">
        <authorList>
            <consortium name="EnsemblPlants"/>
        </authorList>
    </citation>
    <scope>IDENTIFICATION</scope>
    <source>
        <strain evidence="3">cv. Jemalong A17</strain>
    </source>
</reference>
<evidence type="ECO:0000256" key="1">
    <source>
        <dbReference type="SAM" id="Phobius"/>
    </source>
</evidence>
<proteinExistence type="predicted"/>
<organism evidence="2 4">
    <name type="scientific">Medicago truncatula</name>
    <name type="common">Barrel medic</name>
    <name type="synonym">Medicago tribuloides</name>
    <dbReference type="NCBI Taxonomy" id="3880"/>
    <lineage>
        <taxon>Eukaryota</taxon>
        <taxon>Viridiplantae</taxon>
        <taxon>Streptophyta</taxon>
        <taxon>Embryophyta</taxon>
        <taxon>Tracheophyta</taxon>
        <taxon>Spermatophyta</taxon>
        <taxon>Magnoliopsida</taxon>
        <taxon>eudicotyledons</taxon>
        <taxon>Gunneridae</taxon>
        <taxon>Pentapetalae</taxon>
        <taxon>rosids</taxon>
        <taxon>fabids</taxon>
        <taxon>Fabales</taxon>
        <taxon>Fabaceae</taxon>
        <taxon>Papilionoideae</taxon>
        <taxon>50 kb inversion clade</taxon>
        <taxon>NPAAA clade</taxon>
        <taxon>Hologalegina</taxon>
        <taxon>IRL clade</taxon>
        <taxon>Trifolieae</taxon>
        <taxon>Medicago</taxon>
    </lineage>
</organism>
<dbReference type="AlphaFoldDB" id="A0A072UHN8"/>
<reference evidence="2 4" key="2">
    <citation type="journal article" date="2014" name="BMC Genomics">
        <title>An improved genome release (version Mt4.0) for the model legume Medicago truncatula.</title>
        <authorList>
            <person name="Tang H."/>
            <person name="Krishnakumar V."/>
            <person name="Bidwell S."/>
            <person name="Rosen B."/>
            <person name="Chan A."/>
            <person name="Zhou S."/>
            <person name="Gentzbittel L."/>
            <person name="Childs K.L."/>
            <person name="Yandell M."/>
            <person name="Gundlach H."/>
            <person name="Mayer K.F."/>
            <person name="Schwartz D.C."/>
            <person name="Town C.D."/>
        </authorList>
    </citation>
    <scope>GENOME REANNOTATION</scope>
    <source>
        <strain evidence="2">A17</strain>
        <strain evidence="3 4">cv. Jemalong A17</strain>
    </source>
</reference>
<accession>A0A072UHN8</accession>
<dbReference type="HOGENOM" id="CLU_2625681_0_0_1"/>
<keyword evidence="1 2" id="KW-0812">Transmembrane</keyword>
<feature type="transmembrane region" description="Helical" evidence="1">
    <location>
        <begin position="30"/>
        <end position="55"/>
    </location>
</feature>
<protein>
    <submittedName>
        <fullName evidence="2">Transmembrane protein, putative</fullName>
    </submittedName>
</protein>
<dbReference type="EnsemblPlants" id="KEH28638">
    <property type="protein sequence ID" value="KEH28638"/>
    <property type="gene ID" value="MTR_4g008500"/>
</dbReference>
<gene>
    <name evidence="2" type="ordered locus">MTR_4g008500</name>
</gene>
<evidence type="ECO:0000313" key="4">
    <source>
        <dbReference type="Proteomes" id="UP000002051"/>
    </source>
</evidence>
<dbReference type="EMBL" id="CM001220">
    <property type="protein sequence ID" value="KEH28638.1"/>
    <property type="molecule type" value="Genomic_DNA"/>
</dbReference>